<dbReference type="Proteomes" id="UP001230253">
    <property type="component" value="Unassembled WGS sequence"/>
</dbReference>
<evidence type="ECO:0000256" key="1">
    <source>
        <dbReference type="ARBA" id="ARBA00005912"/>
    </source>
</evidence>
<organism evidence="6 7">
    <name type="scientific">Rhodopseudomonas julia</name>
    <dbReference type="NCBI Taxonomy" id="200617"/>
    <lineage>
        <taxon>Bacteria</taxon>
        <taxon>Pseudomonadati</taxon>
        <taxon>Pseudomonadota</taxon>
        <taxon>Alphaproteobacteria</taxon>
        <taxon>Hyphomicrobiales</taxon>
        <taxon>Nitrobacteraceae</taxon>
        <taxon>Rhodopseudomonas</taxon>
    </lineage>
</organism>
<dbReference type="SUPFAM" id="SSF55194">
    <property type="entry name" value="Ribosome recycling factor, RRF"/>
    <property type="match status" value="1"/>
</dbReference>
<comment type="similarity">
    <text evidence="1 3">Belongs to the RRF family.</text>
</comment>
<dbReference type="NCBIfam" id="TIGR00496">
    <property type="entry name" value="frr"/>
    <property type="match status" value="1"/>
</dbReference>
<feature type="compositionally biased region" description="Basic and acidic residues" evidence="4">
    <location>
        <begin position="139"/>
        <end position="158"/>
    </location>
</feature>
<dbReference type="Gene3D" id="3.30.1360.40">
    <property type="match status" value="1"/>
</dbReference>
<dbReference type="Pfam" id="PF01765">
    <property type="entry name" value="RRF"/>
    <property type="match status" value="1"/>
</dbReference>
<dbReference type="InterPro" id="IPR036191">
    <property type="entry name" value="RRF_sf"/>
</dbReference>
<accession>A0ABU0C9V8</accession>
<dbReference type="InterPro" id="IPR023584">
    <property type="entry name" value="Ribosome_recyc_fac_dom"/>
</dbReference>
<evidence type="ECO:0000313" key="6">
    <source>
        <dbReference type="EMBL" id="MDQ0327314.1"/>
    </source>
</evidence>
<evidence type="ECO:0000256" key="2">
    <source>
        <dbReference type="ARBA" id="ARBA00022917"/>
    </source>
</evidence>
<keyword evidence="7" id="KW-1185">Reference proteome</keyword>
<gene>
    <name evidence="3" type="primary">frr</name>
    <name evidence="6" type="ORF">J2R99_003183</name>
</gene>
<evidence type="ECO:0000256" key="3">
    <source>
        <dbReference type="HAMAP-Rule" id="MF_00040"/>
    </source>
</evidence>
<proteinExistence type="inferred from homology"/>
<comment type="function">
    <text evidence="3">Responsible for the release of ribosomes from messenger RNA at the termination of protein biosynthesis. May increase the efficiency of translation by recycling ribosomes from one round of translation to another.</text>
</comment>
<comment type="subcellular location">
    <subcellularLocation>
        <location evidence="3">Cytoplasm</location>
    </subcellularLocation>
</comment>
<dbReference type="InterPro" id="IPR002661">
    <property type="entry name" value="Ribosome_recyc_fac"/>
</dbReference>
<sequence length="186" mass="20645">MSEGVDFKDIKRRMDGAVSVLRTELAGLRTGRASPNLLDPITVSAYGSQMPISQVGTVSVPESRMLSVQVWDQSLVGAVDRAIRDSNLGLNPIMEGTLLRIPIPELNAERRQEMVKVAHKYAENARVAVRHVRRDGMEALKKSEKDGEISQDESRGQSDRIQSLTDEHIAAIDDMLGHKEKEIMQV</sequence>
<evidence type="ECO:0000256" key="4">
    <source>
        <dbReference type="SAM" id="MobiDB-lite"/>
    </source>
</evidence>
<dbReference type="HAMAP" id="MF_00040">
    <property type="entry name" value="RRF"/>
    <property type="match status" value="1"/>
</dbReference>
<evidence type="ECO:0000313" key="7">
    <source>
        <dbReference type="Proteomes" id="UP001230253"/>
    </source>
</evidence>
<dbReference type="RefSeq" id="WP_307155368.1">
    <property type="nucleotide sequence ID" value="NZ_JAUSUK010000002.1"/>
</dbReference>
<dbReference type="PANTHER" id="PTHR20982:SF3">
    <property type="entry name" value="MITOCHONDRIAL RIBOSOME RECYCLING FACTOR PSEUDO 1"/>
    <property type="match status" value="1"/>
</dbReference>
<comment type="caution">
    <text evidence="6">The sequence shown here is derived from an EMBL/GenBank/DDBJ whole genome shotgun (WGS) entry which is preliminary data.</text>
</comment>
<dbReference type="PANTHER" id="PTHR20982">
    <property type="entry name" value="RIBOSOME RECYCLING FACTOR"/>
    <property type="match status" value="1"/>
</dbReference>
<protein>
    <recommendedName>
        <fullName evidence="3">Ribosome-recycling factor</fullName>
        <shortName evidence="3">RRF</shortName>
    </recommendedName>
    <alternativeName>
        <fullName evidence="3">Ribosome-releasing factor</fullName>
    </alternativeName>
</protein>
<keyword evidence="2 3" id="KW-0648">Protein biosynthesis</keyword>
<dbReference type="EMBL" id="JAUSUK010000002">
    <property type="protein sequence ID" value="MDQ0327314.1"/>
    <property type="molecule type" value="Genomic_DNA"/>
</dbReference>
<dbReference type="CDD" id="cd00520">
    <property type="entry name" value="RRF"/>
    <property type="match status" value="1"/>
</dbReference>
<reference evidence="6 7" key="1">
    <citation type="submission" date="2023-07" db="EMBL/GenBank/DDBJ databases">
        <title>Genomic Encyclopedia of Type Strains, Phase IV (KMG-IV): sequencing the most valuable type-strain genomes for metagenomic binning, comparative biology and taxonomic classification.</title>
        <authorList>
            <person name="Goeker M."/>
        </authorList>
    </citation>
    <scope>NUCLEOTIDE SEQUENCE [LARGE SCALE GENOMIC DNA]</scope>
    <source>
        <strain evidence="6 7">DSM 11549</strain>
    </source>
</reference>
<keyword evidence="3" id="KW-0963">Cytoplasm</keyword>
<feature type="region of interest" description="Disordered" evidence="4">
    <location>
        <begin position="139"/>
        <end position="164"/>
    </location>
</feature>
<dbReference type="Gene3D" id="1.10.132.20">
    <property type="entry name" value="Ribosome-recycling factor"/>
    <property type="match status" value="1"/>
</dbReference>
<evidence type="ECO:0000259" key="5">
    <source>
        <dbReference type="Pfam" id="PF01765"/>
    </source>
</evidence>
<name>A0ABU0C9V8_9BRAD</name>
<feature type="domain" description="Ribosome recycling factor" evidence="5">
    <location>
        <begin position="21"/>
        <end position="184"/>
    </location>
</feature>